<organism evidence="2 3">
    <name type="scientific">Aggregatibacter actinomycetemcomitans serotype e str. SC1083</name>
    <dbReference type="NCBI Taxonomy" id="907488"/>
    <lineage>
        <taxon>Bacteria</taxon>
        <taxon>Pseudomonadati</taxon>
        <taxon>Pseudomonadota</taxon>
        <taxon>Gammaproteobacteria</taxon>
        <taxon>Pasteurellales</taxon>
        <taxon>Pasteurellaceae</taxon>
        <taxon>Aggregatibacter</taxon>
    </lineage>
</organism>
<dbReference type="InterPro" id="IPR029044">
    <property type="entry name" value="Nucleotide-diphossugar_trans"/>
</dbReference>
<dbReference type="InterPro" id="IPR001173">
    <property type="entry name" value="Glyco_trans_2-like"/>
</dbReference>
<evidence type="ECO:0000259" key="1">
    <source>
        <dbReference type="Pfam" id="PF00535"/>
    </source>
</evidence>
<dbReference type="PATRIC" id="fig|907488.3.peg.552"/>
<keyword evidence="2" id="KW-0808">Transferase</keyword>
<dbReference type="PANTHER" id="PTHR43685">
    <property type="entry name" value="GLYCOSYLTRANSFERASE"/>
    <property type="match status" value="1"/>
</dbReference>
<dbReference type="Gene3D" id="3.90.550.10">
    <property type="entry name" value="Spore Coat Polysaccharide Biosynthesis Protein SpsA, Chain A"/>
    <property type="match status" value="1"/>
</dbReference>
<dbReference type="AlphaFoldDB" id="G4A6W7"/>
<sequence length="315" mass="35756">MKVLLCIPTYNADQQWQAWIAAYQQQTRKADEVIVVDSSSFDQTVKWAEAAGFSVHSISQSAFKHGRTRNQAVKFAKSFTDIIVFMTQDAILASPDSLANLVAPFENLEVAAVCGRQLPHANATPLAAHARYFNYPAQSKLKSKADIISLGIKTVFVSNSFAAYRRSVFEELGGFPDNTILAEDMYLTAKMVLADYKVAYCAEATVFHSHNYTLCQELQRYFDTGVFQQEQGWIQQTFGKAASEGKKFVLSEFQFLVKNAPHLLPKALLSNFIKWLGFKLGYHYQKLPYAWCKALSMHKGYWKDEKNRRFRASHQ</sequence>
<dbReference type="Pfam" id="PF00535">
    <property type="entry name" value="Glycos_transf_2"/>
    <property type="match status" value="1"/>
</dbReference>
<dbReference type="GO" id="GO:0044010">
    <property type="term" value="P:single-species biofilm formation"/>
    <property type="evidence" value="ECO:0007669"/>
    <property type="project" value="TreeGrafter"/>
</dbReference>
<dbReference type="InterPro" id="IPR050834">
    <property type="entry name" value="Glycosyltransf_2"/>
</dbReference>
<gene>
    <name evidence="2" type="ORF">SC1083_0557</name>
</gene>
<evidence type="ECO:0000313" key="2">
    <source>
        <dbReference type="EMBL" id="EGY34171.1"/>
    </source>
</evidence>
<accession>G4A6W7</accession>
<name>G4A6W7_AGGAC</name>
<feature type="domain" description="Glycosyltransferase 2-like" evidence="1">
    <location>
        <begin position="6"/>
        <end position="173"/>
    </location>
</feature>
<dbReference type="GO" id="GO:0016740">
    <property type="term" value="F:transferase activity"/>
    <property type="evidence" value="ECO:0007669"/>
    <property type="project" value="UniProtKB-KW"/>
</dbReference>
<comment type="caution">
    <text evidence="2">The sequence shown here is derived from an EMBL/GenBank/DDBJ whole genome shotgun (WGS) entry which is preliminary data.</text>
</comment>
<dbReference type="Proteomes" id="UP000005508">
    <property type="component" value="Unassembled WGS sequence"/>
</dbReference>
<dbReference type="SMR" id="G4A6W7"/>
<dbReference type="PANTHER" id="PTHR43685:SF13">
    <property type="entry name" value="O ANTIGEN BIOSYNTHESIS RHAMNOSYLTRANSFERASE RFBN"/>
    <property type="match status" value="1"/>
</dbReference>
<dbReference type="EMBL" id="AEJM01000016">
    <property type="protein sequence ID" value="EGY34171.1"/>
    <property type="molecule type" value="Genomic_DNA"/>
</dbReference>
<protein>
    <submittedName>
        <fullName evidence="2">Putative glycosyltransferase</fullName>
    </submittedName>
</protein>
<proteinExistence type="predicted"/>
<dbReference type="CDD" id="cd00761">
    <property type="entry name" value="Glyco_tranf_GTA_type"/>
    <property type="match status" value="1"/>
</dbReference>
<evidence type="ECO:0000313" key="3">
    <source>
        <dbReference type="Proteomes" id="UP000005508"/>
    </source>
</evidence>
<reference evidence="2 3" key="1">
    <citation type="submission" date="2010-10" db="EMBL/GenBank/DDBJ databases">
        <authorList>
            <person name="Chen C."/>
            <person name="Kittichotirat W."/>
            <person name="Asikainen S."/>
            <person name="Bumgarner R."/>
        </authorList>
    </citation>
    <scope>NUCLEOTIDE SEQUENCE [LARGE SCALE GENOMIC DNA]</scope>
    <source>
        <strain evidence="2 3">SC1083</strain>
    </source>
</reference>
<dbReference type="SUPFAM" id="SSF53448">
    <property type="entry name" value="Nucleotide-diphospho-sugar transferases"/>
    <property type="match status" value="1"/>
</dbReference>
<dbReference type="RefSeq" id="WP_005556354.1">
    <property type="nucleotide sequence ID" value="NZ_AEJM01000016.1"/>
</dbReference>